<evidence type="ECO:0000256" key="1">
    <source>
        <dbReference type="PROSITE-ProRule" id="PRU00023"/>
    </source>
</evidence>
<dbReference type="InterPro" id="IPR036770">
    <property type="entry name" value="Ankyrin_rpt-contain_sf"/>
</dbReference>
<keyword evidence="3" id="KW-1185">Reference proteome</keyword>
<dbReference type="InterPro" id="IPR000225">
    <property type="entry name" value="Armadillo"/>
</dbReference>
<dbReference type="InterPro" id="IPR043379">
    <property type="entry name" value="ANKAR"/>
</dbReference>
<gene>
    <name evidence="2" type="ORF">A3Q56_02704</name>
</gene>
<reference evidence="2 3" key="1">
    <citation type="submission" date="2016-04" db="EMBL/GenBank/DDBJ databases">
        <title>The genome of Intoshia linei affirms orthonectids as highly simplified spiralians.</title>
        <authorList>
            <person name="Mikhailov K.V."/>
            <person name="Slusarev G.S."/>
            <person name="Nikitin M.A."/>
            <person name="Logacheva M.D."/>
            <person name="Penin A."/>
            <person name="Aleoshin V."/>
            <person name="Panchin Y.V."/>
        </authorList>
    </citation>
    <scope>NUCLEOTIDE SEQUENCE [LARGE SCALE GENOMIC DNA]</scope>
    <source>
        <strain evidence="2">Intl2013</strain>
        <tissue evidence="2">Whole animal</tissue>
    </source>
</reference>
<dbReference type="SUPFAM" id="SSF48403">
    <property type="entry name" value="Ankyrin repeat"/>
    <property type="match status" value="1"/>
</dbReference>
<name>A0A177B610_9BILA</name>
<evidence type="ECO:0000313" key="3">
    <source>
        <dbReference type="Proteomes" id="UP000078046"/>
    </source>
</evidence>
<organism evidence="2 3">
    <name type="scientific">Intoshia linei</name>
    <dbReference type="NCBI Taxonomy" id="1819745"/>
    <lineage>
        <taxon>Eukaryota</taxon>
        <taxon>Metazoa</taxon>
        <taxon>Spiralia</taxon>
        <taxon>Lophotrochozoa</taxon>
        <taxon>Mesozoa</taxon>
        <taxon>Orthonectida</taxon>
        <taxon>Rhopaluridae</taxon>
        <taxon>Intoshia</taxon>
    </lineage>
</organism>
<comment type="caution">
    <text evidence="2">The sequence shown here is derived from an EMBL/GenBank/DDBJ whole genome shotgun (WGS) entry which is preliminary data.</text>
</comment>
<feature type="repeat" description="ANK" evidence="1">
    <location>
        <begin position="572"/>
        <end position="604"/>
    </location>
</feature>
<sequence length="1375" mass="156163">MSHFDLSNKLKGVGPTIVLPKNSIDNISVLRDKTALNVNDSDTFLLRFANTFIEKYDREELQELLMCQSSNWLLSQDEFKFPIEQPAGIISDFSHESDLDDGLVILFPVLKFNKDPKIIEENPNDLSNIEKFDVREIHQIINELTHAIYVLNQIPSIQLHNVFDKSSSVSIPPAFYDTRIGNIMIEVDYMMKSIWHGSHFPYDKRIKFSERWRKSLDVNKYGVSHTKKSIVTEFINAGLVDISMDSDYKNVFETMFNESEVNNETDDDMEFFMKHVDHVSLILSFYQNSIRKYKNAYIIDPASTIDSKINLDMEDLNEFTYNRLNSRLQLQTHLLNNHLTDKRMIARKVHLLNLISFLTPCFINLRKRHYIPNIFNLLSKMSSEELKTERELPPLMLQKGFRVNNFKYKSYEYFNLHGGIQFDIETPEIQHINKSFNLFFNKLNKETSLFNEKLLEFQHQQKETANLPIVKFEGKLYYYFKIDMETFYMQSPQKPKWVNILSEELLIMKKKIFPMDDGQLHDYLKKIVNPKVTNIRNLSVALKLSTCRGIVSVFDSISHKLSTGRIAKMDDNGFSAMHYATMYNQPHIITKLILATVDINTKRSTGFGSDGATPLHLASGSGSVACVSCLLANYANILLNDNHGWTPIHYAAYYNNLPVIRLLLRSMDTLLEIQTKNSHKYTPLLLAATAGSMAVVELLCNYGASLNVVDGNGDGIIQLAALNIHTSIISLIMEKYESVLNVWNILIGKLMDAVVPLVKLLRHENFYICSVVLSVIKNISNEHEIRKIISATDISKCLIILLSSNNELIVSRAAVVMSDLATVAENRVIFARDGAVDLLPSLLISDVEEILSNVISAIKNLCIKNPKNQTKFIKNNVIEPLIEFLNVIHMIMLLSKSFNMKTQVKIAIAIEALAHNNPDSQKKFLECDTPKLLLLMMKKWSIEMKERSALAIWSLAGNKLSQKKYIASRIGTPQLIDMTLSTSQILHFISCLCMDALSQGDFENQIKIKNHDGIGPIIRLLKIHQNDSQLLLTTVIKLIGTLCLGVAHRSNYQTQSKIASENAIQILVKMMNSCENFNVKIEISHTLACIIMNNPTNQMFLRKKTNFNLFLLLNIVGSDEEETRMKAGLALANFAFNNTRLQDSIIKIGGIPMIHFEKFLTSSNELYKCKVAFMIVVLAKVIKGVNQIEITALGLKILVESLNGDDSVVLNAASLLSSLEHTRAGITDAILTLGAMDLLIPKLKSINEQIRSAVAICLGYMTFNRTASRKLLSYCRNSKFLYRKIMSNIGPDPKISKNFINEYEIAQKIGIPSLSLEINGGPPIRHSAYIKHHVKRPVTSISQYHKDVYTTKNTNQLSEKQKKRFIKSAPGINQL</sequence>
<feature type="repeat" description="ANK" evidence="1">
    <location>
        <begin position="643"/>
        <end position="665"/>
    </location>
</feature>
<dbReference type="Pfam" id="PF12796">
    <property type="entry name" value="Ank_2"/>
    <property type="match status" value="1"/>
</dbReference>
<dbReference type="PROSITE" id="PS50088">
    <property type="entry name" value="ANK_REPEAT"/>
    <property type="match status" value="4"/>
</dbReference>
<dbReference type="Gene3D" id="1.25.40.20">
    <property type="entry name" value="Ankyrin repeat-containing domain"/>
    <property type="match status" value="1"/>
</dbReference>
<evidence type="ECO:0000313" key="2">
    <source>
        <dbReference type="EMBL" id="OAF69560.1"/>
    </source>
</evidence>
<feature type="repeat" description="ANK" evidence="1">
    <location>
        <begin position="679"/>
        <end position="711"/>
    </location>
</feature>
<proteinExistence type="predicted"/>
<dbReference type="PANTHER" id="PTHR46464:SF1">
    <property type="entry name" value="ANKYRIN AND ARMADILLO REPEAT-CONTAINING PROTEIN"/>
    <property type="match status" value="1"/>
</dbReference>
<dbReference type="SMART" id="SM00248">
    <property type="entry name" value="ANK"/>
    <property type="match status" value="5"/>
</dbReference>
<dbReference type="InterPro" id="IPR011989">
    <property type="entry name" value="ARM-like"/>
</dbReference>
<dbReference type="Gene3D" id="1.25.10.10">
    <property type="entry name" value="Leucine-rich Repeat Variant"/>
    <property type="match status" value="3"/>
</dbReference>
<dbReference type="SUPFAM" id="SSF48371">
    <property type="entry name" value="ARM repeat"/>
    <property type="match status" value="2"/>
</dbReference>
<dbReference type="PANTHER" id="PTHR46464">
    <property type="entry name" value="ANK_REP_REGION DOMAIN-CONTAINING PROTEIN"/>
    <property type="match status" value="1"/>
</dbReference>
<dbReference type="OrthoDB" id="1683831at2759"/>
<keyword evidence="1" id="KW-0040">ANK repeat</keyword>
<feature type="repeat" description="ANK" evidence="1">
    <location>
        <begin position="610"/>
        <end position="642"/>
    </location>
</feature>
<dbReference type="InterPro" id="IPR016024">
    <property type="entry name" value="ARM-type_fold"/>
</dbReference>
<dbReference type="InterPro" id="IPR002110">
    <property type="entry name" value="Ankyrin_rpt"/>
</dbReference>
<dbReference type="EMBL" id="LWCA01000262">
    <property type="protein sequence ID" value="OAF69560.1"/>
    <property type="molecule type" value="Genomic_DNA"/>
</dbReference>
<accession>A0A177B610</accession>
<dbReference type="Proteomes" id="UP000078046">
    <property type="component" value="Unassembled WGS sequence"/>
</dbReference>
<protein>
    <submittedName>
        <fullName evidence="2">Ankyrin and armadillo repeat-containing protein</fullName>
    </submittedName>
</protein>
<dbReference type="PROSITE" id="PS50297">
    <property type="entry name" value="ANK_REP_REGION"/>
    <property type="match status" value="3"/>
</dbReference>
<dbReference type="SMART" id="SM00185">
    <property type="entry name" value="ARM"/>
    <property type="match status" value="5"/>
</dbReference>
<dbReference type="Pfam" id="PF00023">
    <property type="entry name" value="Ank"/>
    <property type="match status" value="1"/>
</dbReference>